<feature type="modified residue" description="4-aspartylphosphate" evidence="4">
    <location>
        <position position="53"/>
    </location>
</feature>
<protein>
    <recommendedName>
        <fullName evidence="2">histidine kinase</fullName>
        <ecNumber evidence="2">2.7.13.3</ecNumber>
    </recommendedName>
</protein>
<dbReference type="PANTHER" id="PTHR43547:SF2">
    <property type="entry name" value="HYBRID SIGNAL TRANSDUCTION HISTIDINE KINASE C"/>
    <property type="match status" value="1"/>
</dbReference>
<dbReference type="Gene3D" id="3.40.50.2300">
    <property type="match status" value="1"/>
</dbReference>
<dbReference type="RefSeq" id="WP_157584407.1">
    <property type="nucleotide sequence ID" value="NZ_WPIN01000003.1"/>
</dbReference>
<dbReference type="InterPro" id="IPR003661">
    <property type="entry name" value="HisK_dim/P_dom"/>
</dbReference>
<dbReference type="EC" id="2.7.13.3" evidence="2"/>
<gene>
    <name evidence="7" type="ORF">GO755_08925</name>
</gene>
<sequence length="366" mass="41032">MAPKILVIEDETHIRENVAALLTLKGYAVATAPNGREGLLQAIVYLPDLILCDIRMPEMDGYQLLEAIRNNRSLATVPFIFLTAKTEETDLRRGMVLGADDYLTKPFTLDSLLQSIESRLQREAQREADLQSRLGDLRRTINSVSSHEYNTPLTCILGFVSLLMDHSDEFDQSDRLSMLAMIKSASLRLKRSLDNLRLLEELHQVDTLPSAFTFFSTGSSWIDTNVVKQHIQKVNDRQDQPLTCRLEIERAHVTLSETSLGTVIEELVDNAHKFSDGTQPVQISGHQGELTYQLRISNHGQLFKPEDIARIAPYMQFDRKTYEQQGSGLGLAIVKKLLALNKGSLVIESQLTGETSVIVTLPSVLE</sequence>
<dbReference type="Gene3D" id="3.30.565.10">
    <property type="entry name" value="Histidine kinase-like ATPase, C-terminal domain"/>
    <property type="match status" value="1"/>
</dbReference>
<feature type="domain" description="Histidine kinase" evidence="5">
    <location>
        <begin position="144"/>
        <end position="365"/>
    </location>
</feature>
<dbReference type="PANTHER" id="PTHR43547">
    <property type="entry name" value="TWO-COMPONENT HISTIDINE KINASE"/>
    <property type="match status" value="1"/>
</dbReference>
<evidence type="ECO:0000256" key="3">
    <source>
        <dbReference type="ARBA" id="ARBA00022553"/>
    </source>
</evidence>
<dbReference type="SUPFAM" id="SSF47384">
    <property type="entry name" value="Homodimeric domain of signal transducing histidine kinase"/>
    <property type="match status" value="1"/>
</dbReference>
<evidence type="ECO:0000256" key="4">
    <source>
        <dbReference type="PROSITE-ProRule" id="PRU00169"/>
    </source>
</evidence>
<dbReference type="SUPFAM" id="SSF55874">
    <property type="entry name" value="ATPase domain of HSP90 chaperone/DNA topoisomerase II/histidine kinase"/>
    <property type="match status" value="1"/>
</dbReference>
<dbReference type="Pfam" id="PF00512">
    <property type="entry name" value="HisKA"/>
    <property type="match status" value="1"/>
</dbReference>
<dbReference type="GO" id="GO:0000155">
    <property type="term" value="F:phosphorelay sensor kinase activity"/>
    <property type="evidence" value="ECO:0007669"/>
    <property type="project" value="InterPro"/>
</dbReference>
<evidence type="ECO:0000259" key="6">
    <source>
        <dbReference type="PROSITE" id="PS50110"/>
    </source>
</evidence>
<dbReference type="PROSITE" id="PS50110">
    <property type="entry name" value="RESPONSE_REGULATORY"/>
    <property type="match status" value="1"/>
</dbReference>
<name>A0A7K1S8K8_9BACT</name>
<evidence type="ECO:0000256" key="1">
    <source>
        <dbReference type="ARBA" id="ARBA00000085"/>
    </source>
</evidence>
<dbReference type="PROSITE" id="PS50109">
    <property type="entry name" value="HIS_KIN"/>
    <property type="match status" value="1"/>
</dbReference>
<evidence type="ECO:0000313" key="8">
    <source>
        <dbReference type="Proteomes" id="UP000436006"/>
    </source>
</evidence>
<comment type="caution">
    <text evidence="7">The sequence shown here is derived from an EMBL/GenBank/DDBJ whole genome shotgun (WGS) entry which is preliminary data.</text>
</comment>
<dbReference type="InterPro" id="IPR011006">
    <property type="entry name" value="CheY-like_superfamily"/>
</dbReference>
<evidence type="ECO:0000259" key="5">
    <source>
        <dbReference type="PROSITE" id="PS50109"/>
    </source>
</evidence>
<reference evidence="7 8" key="1">
    <citation type="submission" date="2019-12" db="EMBL/GenBank/DDBJ databases">
        <title>Spirosoma sp. HMF4905 genome sequencing and assembly.</title>
        <authorList>
            <person name="Kang H."/>
            <person name="Cha I."/>
            <person name="Kim H."/>
            <person name="Joh K."/>
        </authorList>
    </citation>
    <scope>NUCLEOTIDE SEQUENCE [LARGE SCALE GENOMIC DNA]</scope>
    <source>
        <strain evidence="7 8">HMF4905</strain>
    </source>
</reference>
<keyword evidence="3 4" id="KW-0597">Phosphoprotein</keyword>
<feature type="domain" description="Response regulatory" evidence="6">
    <location>
        <begin position="4"/>
        <end position="120"/>
    </location>
</feature>
<evidence type="ECO:0000313" key="7">
    <source>
        <dbReference type="EMBL" id="MVM30154.1"/>
    </source>
</evidence>
<dbReference type="InterPro" id="IPR036890">
    <property type="entry name" value="HATPase_C_sf"/>
</dbReference>
<dbReference type="InterPro" id="IPR003594">
    <property type="entry name" value="HATPase_dom"/>
</dbReference>
<dbReference type="Gene3D" id="1.10.287.130">
    <property type="match status" value="1"/>
</dbReference>
<keyword evidence="8" id="KW-1185">Reference proteome</keyword>
<accession>A0A7K1S8K8</accession>
<dbReference type="InterPro" id="IPR036097">
    <property type="entry name" value="HisK_dim/P_sf"/>
</dbReference>
<dbReference type="SMART" id="SM00387">
    <property type="entry name" value="HATPase_c"/>
    <property type="match status" value="1"/>
</dbReference>
<dbReference type="Pfam" id="PF00072">
    <property type="entry name" value="Response_reg"/>
    <property type="match status" value="1"/>
</dbReference>
<dbReference type="EMBL" id="WPIN01000003">
    <property type="protein sequence ID" value="MVM30154.1"/>
    <property type="molecule type" value="Genomic_DNA"/>
</dbReference>
<dbReference type="SMART" id="SM00388">
    <property type="entry name" value="HisKA"/>
    <property type="match status" value="1"/>
</dbReference>
<dbReference type="CDD" id="cd17574">
    <property type="entry name" value="REC_OmpR"/>
    <property type="match status" value="1"/>
</dbReference>
<dbReference type="Pfam" id="PF02518">
    <property type="entry name" value="HATPase_c"/>
    <property type="match status" value="1"/>
</dbReference>
<dbReference type="CDD" id="cd00082">
    <property type="entry name" value="HisKA"/>
    <property type="match status" value="1"/>
</dbReference>
<dbReference type="InterPro" id="IPR001789">
    <property type="entry name" value="Sig_transdc_resp-reg_receiver"/>
</dbReference>
<proteinExistence type="predicted"/>
<dbReference type="SMART" id="SM00448">
    <property type="entry name" value="REC"/>
    <property type="match status" value="1"/>
</dbReference>
<organism evidence="7 8">
    <name type="scientific">Spirosoma arboris</name>
    <dbReference type="NCBI Taxonomy" id="2682092"/>
    <lineage>
        <taxon>Bacteria</taxon>
        <taxon>Pseudomonadati</taxon>
        <taxon>Bacteroidota</taxon>
        <taxon>Cytophagia</taxon>
        <taxon>Cytophagales</taxon>
        <taxon>Cytophagaceae</taxon>
        <taxon>Spirosoma</taxon>
    </lineage>
</organism>
<evidence type="ECO:0000256" key="2">
    <source>
        <dbReference type="ARBA" id="ARBA00012438"/>
    </source>
</evidence>
<dbReference type="AlphaFoldDB" id="A0A7K1S8K8"/>
<dbReference type="Proteomes" id="UP000436006">
    <property type="component" value="Unassembled WGS sequence"/>
</dbReference>
<comment type="catalytic activity">
    <reaction evidence="1">
        <text>ATP + protein L-histidine = ADP + protein N-phospho-L-histidine.</text>
        <dbReference type="EC" id="2.7.13.3"/>
    </reaction>
</comment>
<dbReference type="SUPFAM" id="SSF52172">
    <property type="entry name" value="CheY-like"/>
    <property type="match status" value="1"/>
</dbReference>
<dbReference type="InterPro" id="IPR005467">
    <property type="entry name" value="His_kinase_dom"/>
</dbReference>